<name>A0A835INE7_9MAGN</name>
<evidence type="ECO:0000313" key="7">
    <source>
        <dbReference type="Proteomes" id="UP000631114"/>
    </source>
</evidence>
<sequence>MTRFTCLVESTTWDVLDDESFVKYKNGLIAKKLEKDPSAMKPDHLFVDKRPIFSFVCAPKCSRFDVSSSANPGAIVPATPAVNGFRKVDPEKWEFVNEDFIKDQKHLLKNIHRRKPIHSHSHPQGSEDLERAALDDEIDKLSREKTSIQTNLWRVKQQKSKTKVQLEELEHKDVLDDESFVKYKNGLIAKEKEKTLSPMKLIIFLWTRGPIFSSGMCTEVFQFDVSSSANPGAIVPATPAVNGFRKVDPEKWEFANEDFIKDQKHLLKNIHRRKPIHSHSHPQGSEDSERAALDDEIDKLSREKTSIQTNLWRVKQQKSKTKVQLEELEHKVQERE</sequence>
<organism evidence="6 7">
    <name type="scientific">Coptis chinensis</name>
    <dbReference type="NCBI Taxonomy" id="261450"/>
    <lineage>
        <taxon>Eukaryota</taxon>
        <taxon>Viridiplantae</taxon>
        <taxon>Streptophyta</taxon>
        <taxon>Embryophyta</taxon>
        <taxon>Tracheophyta</taxon>
        <taxon>Spermatophyta</taxon>
        <taxon>Magnoliopsida</taxon>
        <taxon>Ranunculales</taxon>
        <taxon>Ranunculaceae</taxon>
        <taxon>Coptidoideae</taxon>
        <taxon>Coptis</taxon>
    </lineage>
</organism>
<gene>
    <name evidence="6" type="ORF">IFM89_015298</name>
</gene>
<dbReference type="GO" id="GO:0003700">
    <property type="term" value="F:DNA-binding transcription factor activity"/>
    <property type="evidence" value="ECO:0007669"/>
    <property type="project" value="InterPro"/>
</dbReference>
<evidence type="ECO:0000256" key="1">
    <source>
        <dbReference type="ARBA" id="ARBA00023016"/>
    </source>
</evidence>
<dbReference type="AlphaFoldDB" id="A0A835INE7"/>
<keyword evidence="1" id="KW-0346">Stress response</keyword>
<feature type="compositionally biased region" description="Basic and acidic residues" evidence="4">
    <location>
        <begin position="323"/>
        <end position="336"/>
    </location>
</feature>
<protein>
    <recommendedName>
        <fullName evidence="5">HSF-type DNA-binding domain-containing protein</fullName>
    </recommendedName>
</protein>
<dbReference type="GO" id="GO:0034605">
    <property type="term" value="P:cellular response to heat"/>
    <property type="evidence" value="ECO:0007669"/>
    <property type="project" value="TreeGrafter"/>
</dbReference>
<comment type="caution">
    <text evidence="6">The sequence shown here is derived from an EMBL/GenBank/DDBJ whole genome shotgun (WGS) entry which is preliminary data.</text>
</comment>
<reference evidence="6 7" key="1">
    <citation type="submission" date="2020-10" db="EMBL/GenBank/DDBJ databases">
        <title>The Coptis chinensis genome and diversification of protoberbering-type alkaloids.</title>
        <authorList>
            <person name="Wang B."/>
            <person name="Shu S."/>
            <person name="Song C."/>
            <person name="Liu Y."/>
        </authorList>
    </citation>
    <scope>NUCLEOTIDE SEQUENCE [LARGE SCALE GENOMIC DNA]</scope>
    <source>
        <strain evidence="6">HL-2020</strain>
        <tissue evidence="6">Leaf</tissue>
    </source>
</reference>
<dbReference type="GO" id="GO:0005634">
    <property type="term" value="C:nucleus"/>
    <property type="evidence" value="ECO:0007669"/>
    <property type="project" value="TreeGrafter"/>
</dbReference>
<dbReference type="GO" id="GO:0000978">
    <property type="term" value="F:RNA polymerase II cis-regulatory region sequence-specific DNA binding"/>
    <property type="evidence" value="ECO:0007669"/>
    <property type="project" value="TreeGrafter"/>
</dbReference>
<dbReference type="OrthoDB" id="295274at2759"/>
<keyword evidence="7" id="KW-1185">Reference proteome</keyword>
<dbReference type="SMART" id="SM00415">
    <property type="entry name" value="HSF"/>
    <property type="match status" value="1"/>
</dbReference>
<evidence type="ECO:0000259" key="5">
    <source>
        <dbReference type="SMART" id="SM00415"/>
    </source>
</evidence>
<feature type="region of interest" description="Disordered" evidence="4">
    <location>
        <begin position="315"/>
        <end position="336"/>
    </location>
</feature>
<accession>A0A835INE7</accession>
<evidence type="ECO:0000256" key="3">
    <source>
        <dbReference type="SAM" id="Coils"/>
    </source>
</evidence>
<keyword evidence="3" id="KW-0175">Coiled coil</keyword>
<evidence type="ECO:0000313" key="6">
    <source>
        <dbReference type="EMBL" id="KAF9620901.1"/>
    </source>
</evidence>
<proteinExistence type="predicted"/>
<keyword evidence="2" id="KW-0238">DNA-binding</keyword>
<dbReference type="PANTHER" id="PTHR10015">
    <property type="entry name" value="HEAT SHOCK TRANSCRIPTION FACTOR"/>
    <property type="match status" value="1"/>
</dbReference>
<dbReference type="PANTHER" id="PTHR10015:SF377">
    <property type="entry name" value="HEAT STRESS TRANSCRIPTION FACTOR A-5"/>
    <property type="match status" value="1"/>
</dbReference>
<feature type="domain" description="HSF-type DNA-binding" evidence="5">
    <location>
        <begin position="42"/>
        <end position="114"/>
    </location>
</feature>
<dbReference type="EMBL" id="JADFTS010000002">
    <property type="protein sequence ID" value="KAF9620901.1"/>
    <property type="molecule type" value="Genomic_DNA"/>
</dbReference>
<feature type="compositionally biased region" description="Basic and acidic residues" evidence="4">
    <location>
        <begin position="287"/>
        <end position="297"/>
    </location>
</feature>
<evidence type="ECO:0000256" key="2">
    <source>
        <dbReference type="ARBA" id="ARBA00023125"/>
    </source>
</evidence>
<dbReference type="Proteomes" id="UP000631114">
    <property type="component" value="Unassembled WGS sequence"/>
</dbReference>
<dbReference type="InterPro" id="IPR000232">
    <property type="entry name" value="HSF_DNA-bd"/>
</dbReference>
<feature type="coiled-coil region" evidence="3">
    <location>
        <begin position="131"/>
        <end position="172"/>
    </location>
</feature>
<evidence type="ECO:0000256" key="4">
    <source>
        <dbReference type="SAM" id="MobiDB-lite"/>
    </source>
</evidence>
<dbReference type="GO" id="GO:0006357">
    <property type="term" value="P:regulation of transcription by RNA polymerase II"/>
    <property type="evidence" value="ECO:0007669"/>
    <property type="project" value="TreeGrafter"/>
</dbReference>
<feature type="region of interest" description="Disordered" evidence="4">
    <location>
        <begin position="272"/>
        <end position="297"/>
    </location>
</feature>